<dbReference type="EMBL" id="PYGD01000004">
    <property type="protein sequence ID" value="PSK92151.1"/>
    <property type="molecule type" value="Genomic_DNA"/>
</dbReference>
<keyword evidence="1" id="KW-0732">Signal</keyword>
<dbReference type="AlphaFoldDB" id="A0A2P8D4K1"/>
<dbReference type="Proteomes" id="UP000240572">
    <property type="component" value="Unassembled WGS sequence"/>
</dbReference>
<feature type="chain" id="PRO_5015129665" evidence="1">
    <location>
        <begin position="20"/>
        <end position="240"/>
    </location>
</feature>
<evidence type="ECO:0000313" key="3">
    <source>
        <dbReference type="EMBL" id="PSK92151.1"/>
    </source>
</evidence>
<sequence>MKKSLLTFLLMFCGVATFAQVSVRVGAEAGATMTMLRYKNSASESNASPASRITTPGVRAGLLADIALTKRFYLQPGVFYAWTNSRTEPDAFYDKDVKYQAFNKYSIHNLQIPLYAMYKSSVEGTGRFIIGAGPYLGYAFSGRLKERSYTFQPMGSQFVVEPIQQSRSLKIGDDKATDEFRPLDYGATATIGYESNVGLYFRAHGTYGLANLMPGGDSDHAIRNWGVGLSIGYLFGRDTW</sequence>
<evidence type="ECO:0000256" key="1">
    <source>
        <dbReference type="SAM" id="SignalP"/>
    </source>
</evidence>
<evidence type="ECO:0000313" key="4">
    <source>
        <dbReference type="Proteomes" id="UP000240572"/>
    </source>
</evidence>
<gene>
    <name evidence="3" type="ORF">B0I18_104249</name>
</gene>
<accession>A0A2P8D4K1</accession>
<reference evidence="3 4" key="1">
    <citation type="submission" date="2018-03" db="EMBL/GenBank/DDBJ databases">
        <title>Genomic Encyclopedia of Type Strains, Phase III (KMG-III): the genomes of soil and plant-associated and newly described type strains.</title>
        <authorList>
            <person name="Whitman W."/>
        </authorList>
    </citation>
    <scope>NUCLEOTIDE SEQUENCE [LARGE SCALE GENOMIC DNA]</scope>
    <source>
        <strain evidence="3 4">CGMCC 1.12700</strain>
    </source>
</reference>
<keyword evidence="4" id="KW-1185">Reference proteome</keyword>
<dbReference type="InterPro" id="IPR025665">
    <property type="entry name" value="Beta-barrel_OMP_2"/>
</dbReference>
<evidence type="ECO:0000259" key="2">
    <source>
        <dbReference type="Pfam" id="PF13568"/>
    </source>
</evidence>
<comment type="caution">
    <text evidence="3">The sequence shown here is derived from an EMBL/GenBank/DDBJ whole genome shotgun (WGS) entry which is preliminary data.</text>
</comment>
<organism evidence="3 4">
    <name type="scientific">Taibaiella chishuiensis</name>
    <dbReference type="NCBI Taxonomy" id="1434707"/>
    <lineage>
        <taxon>Bacteria</taxon>
        <taxon>Pseudomonadati</taxon>
        <taxon>Bacteroidota</taxon>
        <taxon>Chitinophagia</taxon>
        <taxon>Chitinophagales</taxon>
        <taxon>Chitinophagaceae</taxon>
        <taxon>Taibaiella</taxon>
    </lineage>
</organism>
<dbReference type="Pfam" id="PF13568">
    <property type="entry name" value="OMP_b-brl_2"/>
    <property type="match status" value="1"/>
</dbReference>
<protein>
    <submittedName>
        <fullName evidence="3">Outer membrane protein with beta-barrel domain</fullName>
    </submittedName>
</protein>
<feature type="signal peptide" evidence="1">
    <location>
        <begin position="1"/>
        <end position="19"/>
    </location>
</feature>
<proteinExistence type="predicted"/>
<feature type="domain" description="Outer membrane protein beta-barrel" evidence="2">
    <location>
        <begin position="18"/>
        <end position="212"/>
    </location>
</feature>
<dbReference type="RefSeq" id="WP_106523214.1">
    <property type="nucleotide sequence ID" value="NZ_PYGD01000004.1"/>
</dbReference>
<name>A0A2P8D4K1_9BACT</name>
<dbReference type="OrthoDB" id="981722at2"/>